<dbReference type="EMBL" id="CP049257">
    <property type="protein sequence ID" value="QIG44019.1"/>
    <property type="molecule type" value="Genomic_DNA"/>
</dbReference>
<dbReference type="Gene3D" id="3.40.50.300">
    <property type="entry name" value="P-loop containing nucleotide triphosphate hydrolases"/>
    <property type="match status" value="1"/>
</dbReference>
<evidence type="ECO:0000313" key="4">
    <source>
        <dbReference type="EMBL" id="QIG44019.1"/>
    </source>
</evidence>
<proteinExistence type="predicted"/>
<evidence type="ECO:0000256" key="2">
    <source>
        <dbReference type="ARBA" id="ARBA00022840"/>
    </source>
</evidence>
<dbReference type="InterPro" id="IPR027417">
    <property type="entry name" value="P-loop_NTPase"/>
</dbReference>
<sequence>MLLETAAAPPARRGLSVRTRGLVHVYRGEGRDVAALAGVDLSVRAGEMVALLGPSGAGKSTLLSLLAGLFRPTAGSVLVGDLDLTKAAQPELDRLHASGVSLMLQGAARNLLPFLTAEENIAFAQHAARRAAGGDAHLPGAPELLGTVGLADVGREPLSSFTPGQLQLVTLAVVLATAPGLLLADEPTSRLDHGARELVLAALARVNQQLGTTVVLVTHDADVARWVPRTVTIRDGRIGGEGRAGEEYAVVTADGFLPLPGHALELLAPGTLVRFELEDGVYHLRVEADGEQTGKQDGVDES</sequence>
<dbReference type="InterPro" id="IPR003593">
    <property type="entry name" value="AAA+_ATPase"/>
</dbReference>
<name>A0A6G6WFN0_9ACTN</name>
<dbReference type="SUPFAM" id="SSF52540">
    <property type="entry name" value="P-loop containing nucleoside triphosphate hydrolases"/>
    <property type="match status" value="1"/>
</dbReference>
<dbReference type="GO" id="GO:0005886">
    <property type="term" value="C:plasma membrane"/>
    <property type="evidence" value="ECO:0007669"/>
    <property type="project" value="TreeGrafter"/>
</dbReference>
<dbReference type="PROSITE" id="PS50893">
    <property type="entry name" value="ABC_TRANSPORTER_2"/>
    <property type="match status" value="1"/>
</dbReference>
<dbReference type="Proteomes" id="UP000502996">
    <property type="component" value="Chromosome"/>
</dbReference>
<evidence type="ECO:0000259" key="3">
    <source>
        <dbReference type="PROSITE" id="PS50893"/>
    </source>
</evidence>
<dbReference type="PANTHER" id="PTHR24220:SF685">
    <property type="entry name" value="ABC TRANSPORTER RELATED"/>
    <property type="match status" value="1"/>
</dbReference>
<keyword evidence="1" id="KW-0547">Nucleotide-binding</keyword>
<dbReference type="InterPro" id="IPR003439">
    <property type="entry name" value="ABC_transporter-like_ATP-bd"/>
</dbReference>
<protein>
    <submittedName>
        <fullName evidence="4">ATP-binding cassette domain-containing protein</fullName>
    </submittedName>
</protein>
<accession>A0A6G6WFN0</accession>
<dbReference type="GO" id="GO:0005524">
    <property type="term" value="F:ATP binding"/>
    <property type="evidence" value="ECO:0007669"/>
    <property type="project" value="UniProtKB-KW"/>
</dbReference>
<keyword evidence="5" id="KW-1185">Reference proteome</keyword>
<dbReference type="PANTHER" id="PTHR24220">
    <property type="entry name" value="IMPORT ATP-BINDING PROTEIN"/>
    <property type="match status" value="1"/>
</dbReference>
<dbReference type="KEGG" id="nano:G5V58_15645"/>
<dbReference type="SMART" id="SM00382">
    <property type="entry name" value="AAA"/>
    <property type="match status" value="1"/>
</dbReference>
<gene>
    <name evidence="4" type="ORF">G5V58_15645</name>
</gene>
<evidence type="ECO:0000313" key="5">
    <source>
        <dbReference type="Proteomes" id="UP000502996"/>
    </source>
</evidence>
<dbReference type="InterPro" id="IPR015854">
    <property type="entry name" value="ABC_transpr_LolD-like"/>
</dbReference>
<evidence type="ECO:0000256" key="1">
    <source>
        <dbReference type="ARBA" id="ARBA00022741"/>
    </source>
</evidence>
<dbReference type="AlphaFoldDB" id="A0A6G6WFN0"/>
<reference evidence="4 5" key="1">
    <citation type="submission" date="2020-02" db="EMBL/GenBank/DDBJ databases">
        <title>Full genome sequence of Nocardioides sp. R-3366.</title>
        <authorList>
            <person name="Im W.-T."/>
        </authorList>
    </citation>
    <scope>NUCLEOTIDE SEQUENCE [LARGE SCALE GENOMIC DNA]</scope>
    <source>
        <strain evidence="4 5">R-3366</strain>
    </source>
</reference>
<dbReference type="Pfam" id="PF00005">
    <property type="entry name" value="ABC_tran"/>
    <property type="match status" value="1"/>
</dbReference>
<keyword evidence="2 4" id="KW-0067">ATP-binding</keyword>
<feature type="domain" description="ABC transporter" evidence="3">
    <location>
        <begin position="17"/>
        <end position="260"/>
    </location>
</feature>
<dbReference type="GO" id="GO:0016887">
    <property type="term" value="F:ATP hydrolysis activity"/>
    <property type="evidence" value="ECO:0007669"/>
    <property type="project" value="InterPro"/>
</dbReference>
<dbReference type="GO" id="GO:0022857">
    <property type="term" value="F:transmembrane transporter activity"/>
    <property type="evidence" value="ECO:0007669"/>
    <property type="project" value="TreeGrafter"/>
</dbReference>
<organism evidence="4 5">
    <name type="scientific">Nocardioides anomalus</name>
    <dbReference type="NCBI Taxonomy" id="2712223"/>
    <lineage>
        <taxon>Bacteria</taxon>
        <taxon>Bacillati</taxon>
        <taxon>Actinomycetota</taxon>
        <taxon>Actinomycetes</taxon>
        <taxon>Propionibacteriales</taxon>
        <taxon>Nocardioidaceae</taxon>
        <taxon>Nocardioides</taxon>
    </lineage>
</organism>